<dbReference type="InterPro" id="IPR051501">
    <property type="entry name" value="eIF2B_alpha/beta/delta"/>
</dbReference>
<dbReference type="InterPro" id="IPR042529">
    <property type="entry name" value="IF_2B-like_C"/>
</dbReference>
<dbReference type="InterPro" id="IPR037171">
    <property type="entry name" value="NagB/RpiA_transferase-like"/>
</dbReference>
<dbReference type="PANTHER" id="PTHR45860:SF1">
    <property type="entry name" value="TRANSLATION INITIATION FACTOR EIF-2B SUBUNIT ALPHA"/>
    <property type="match status" value="1"/>
</dbReference>
<dbReference type="EMBL" id="GBHO01015456">
    <property type="protein sequence ID" value="JAG28148.1"/>
    <property type="molecule type" value="Transcribed_RNA"/>
</dbReference>
<reference evidence="8" key="3">
    <citation type="journal article" date="2016" name="Gigascience">
        <title>De novo construction of an expanded transcriptome assembly for the western tarnished plant bug, Lygus hesperus.</title>
        <authorList>
            <person name="Tassone E.E."/>
            <person name="Geib S.M."/>
            <person name="Hall B."/>
            <person name="Fabrick J.A."/>
            <person name="Brent C.S."/>
            <person name="Hull J.J."/>
        </authorList>
    </citation>
    <scope>NUCLEOTIDE SEQUENCE</scope>
</reference>
<evidence type="ECO:0000313" key="8">
    <source>
        <dbReference type="EMBL" id="JAQ09271.1"/>
    </source>
</evidence>
<dbReference type="Pfam" id="PF01008">
    <property type="entry name" value="IF-2B"/>
    <property type="match status" value="1"/>
</dbReference>
<dbReference type="PANTHER" id="PTHR45860">
    <property type="entry name" value="TRANSLATION INITIATION FACTOR EIF-2B SUBUNIT ALPHA"/>
    <property type="match status" value="1"/>
</dbReference>
<keyword evidence="3" id="KW-0648">Protein biosynthesis</keyword>
<evidence type="ECO:0000313" key="6">
    <source>
        <dbReference type="EMBL" id="JAG28149.1"/>
    </source>
</evidence>
<protein>
    <submittedName>
        <fullName evidence="7">Translation initiation factor eIF-2B subunit alpha</fullName>
    </submittedName>
</protein>
<dbReference type="GO" id="GO:0005085">
    <property type="term" value="F:guanyl-nucleotide exchange factor activity"/>
    <property type="evidence" value="ECO:0007669"/>
    <property type="project" value="TreeGrafter"/>
</dbReference>
<accession>A0A0A9ZIG8</accession>
<dbReference type="GO" id="GO:0003743">
    <property type="term" value="F:translation initiation factor activity"/>
    <property type="evidence" value="ECO:0007669"/>
    <property type="project" value="UniProtKB-KW"/>
</dbReference>
<dbReference type="GO" id="GO:0005851">
    <property type="term" value="C:eukaryotic translation initiation factor 2B complex"/>
    <property type="evidence" value="ECO:0007669"/>
    <property type="project" value="TreeGrafter"/>
</dbReference>
<dbReference type="Gene3D" id="3.40.50.10470">
    <property type="entry name" value="Translation initiation factor eif-2b, domain 2"/>
    <property type="match status" value="1"/>
</dbReference>
<dbReference type="EMBL" id="GBHO01000864">
    <property type="protein sequence ID" value="JAG42740.1"/>
    <property type="molecule type" value="Transcribed_RNA"/>
</dbReference>
<dbReference type="AlphaFoldDB" id="A0A0A9ZIG8"/>
<dbReference type="EMBL" id="GBHO01015455">
    <property type="protein sequence ID" value="JAG28149.1"/>
    <property type="molecule type" value="Transcribed_RNA"/>
</dbReference>
<gene>
    <name evidence="7" type="primary">eif2b1_2</name>
    <name evidence="6" type="synonym">eif2b1_0</name>
    <name evidence="5" type="synonym">eif2b1_3</name>
    <name evidence="6" type="ORF">CM83_69189</name>
    <name evidence="5" type="ORF">CM83_69192</name>
    <name evidence="7" type="ORF">CM83_69195</name>
    <name evidence="8" type="ORF">g.16326</name>
</gene>
<evidence type="ECO:0000256" key="1">
    <source>
        <dbReference type="ARBA" id="ARBA00007251"/>
    </source>
</evidence>
<dbReference type="SUPFAM" id="SSF100950">
    <property type="entry name" value="NagB/RpiA/CoA transferase-like"/>
    <property type="match status" value="1"/>
</dbReference>
<reference evidence="7" key="2">
    <citation type="submission" date="2014-07" db="EMBL/GenBank/DDBJ databases">
        <authorList>
            <person name="Hull J."/>
        </authorList>
    </citation>
    <scope>NUCLEOTIDE SEQUENCE</scope>
</reference>
<proteinExistence type="inferred from homology"/>
<evidence type="ECO:0000256" key="2">
    <source>
        <dbReference type="ARBA" id="ARBA00022540"/>
    </source>
</evidence>
<reference evidence="7" key="1">
    <citation type="journal article" date="2014" name="PLoS ONE">
        <title>Transcriptome-Based Identification of ABC Transporters in the Western Tarnished Plant Bug Lygus hesperus.</title>
        <authorList>
            <person name="Hull J.J."/>
            <person name="Chaney K."/>
            <person name="Geib S.M."/>
            <person name="Fabrick J.A."/>
            <person name="Brent C.S."/>
            <person name="Walsh D."/>
            <person name="Lavine L.C."/>
        </authorList>
    </citation>
    <scope>NUCLEOTIDE SEQUENCE</scope>
</reference>
<dbReference type="EMBL" id="GDHC01009358">
    <property type="protein sequence ID" value="JAQ09271.1"/>
    <property type="molecule type" value="Transcribed_RNA"/>
</dbReference>
<keyword evidence="2 7" id="KW-0396">Initiation factor</keyword>
<evidence type="ECO:0000256" key="4">
    <source>
        <dbReference type="RuleBase" id="RU003814"/>
    </source>
</evidence>
<name>A0A0A9ZIG8_LYGHE</name>
<dbReference type="InterPro" id="IPR000649">
    <property type="entry name" value="IF-2B-related"/>
</dbReference>
<evidence type="ECO:0000313" key="7">
    <source>
        <dbReference type="EMBL" id="JAG42740.1"/>
    </source>
</evidence>
<sequence length="201" mass="21850">MIANLSDVFIQDGQIILLHGYSKVVISTLILANKRCKHISVIVTEGKASLDGYICASELSKAGIPVTLISDSSVARYMAGINIILVGAEGVMESGGIVNNVGTYQVAIIAKAFNKPFYVLSESYKFARLYPLCQDDIPQVEQDASAFPVTLPPSLQELPSNLRIQNSLYDYTPPEYVSLLFTDIGILTPSAVSDELIKLYN</sequence>
<comment type="similarity">
    <text evidence="1 4">Belongs to the eIF-2B alpha/beta/delta subunits family.</text>
</comment>
<organism evidence="7">
    <name type="scientific">Lygus hesperus</name>
    <name type="common">Western plant bug</name>
    <dbReference type="NCBI Taxonomy" id="30085"/>
    <lineage>
        <taxon>Eukaryota</taxon>
        <taxon>Metazoa</taxon>
        <taxon>Ecdysozoa</taxon>
        <taxon>Arthropoda</taxon>
        <taxon>Hexapoda</taxon>
        <taxon>Insecta</taxon>
        <taxon>Pterygota</taxon>
        <taxon>Neoptera</taxon>
        <taxon>Paraneoptera</taxon>
        <taxon>Hemiptera</taxon>
        <taxon>Heteroptera</taxon>
        <taxon>Panheteroptera</taxon>
        <taxon>Cimicomorpha</taxon>
        <taxon>Miridae</taxon>
        <taxon>Mirini</taxon>
        <taxon>Lygus</taxon>
    </lineage>
</organism>
<evidence type="ECO:0000256" key="3">
    <source>
        <dbReference type="ARBA" id="ARBA00022917"/>
    </source>
</evidence>
<evidence type="ECO:0000313" key="5">
    <source>
        <dbReference type="EMBL" id="JAG28148.1"/>
    </source>
</evidence>